<feature type="compositionally biased region" description="Acidic residues" evidence="1">
    <location>
        <begin position="125"/>
        <end position="139"/>
    </location>
</feature>
<organism evidence="3 4">
    <name type="scientific">Borrelia turcica IST7</name>
    <dbReference type="NCBI Taxonomy" id="1104446"/>
    <lineage>
        <taxon>Bacteria</taxon>
        <taxon>Pseudomonadati</taxon>
        <taxon>Spirochaetota</taxon>
        <taxon>Spirochaetia</taxon>
        <taxon>Spirochaetales</taxon>
        <taxon>Borreliaceae</taxon>
        <taxon>Borrelia</taxon>
    </lineage>
</organism>
<keyword evidence="2" id="KW-0732">Signal</keyword>
<accession>A0A386PMH1</accession>
<dbReference type="Proteomes" id="UP000275571">
    <property type="component" value="Chromosome"/>
</dbReference>
<evidence type="ECO:0008006" key="5">
    <source>
        <dbReference type="Google" id="ProtNLM"/>
    </source>
</evidence>
<dbReference type="Pfam" id="PF13161">
    <property type="entry name" value="DUF3996"/>
    <property type="match status" value="1"/>
</dbReference>
<feature type="chain" id="PRO_5017328288" description="DUF3996 domain-containing protein" evidence="2">
    <location>
        <begin position="20"/>
        <end position="207"/>
    </location>
</feature>
<proteinExistence type="predicted"/>
<sequence>MKTLLTLVMLLVLALPSVAQQVDSLDLDKVLREKENLNNLFGIGFGLGNPITNITLSFPYVDIEFGYGGFNGLHPNNFMPYIISGIDIMFKEELYQNTIMGGGFGIGVDWSQEKPNNTVPTEKTEQEDDDDDDENEEAEPTPSQPTSQNRIGIVLRLPISLEYSFLKNLVIGFKAVATLGGVMLLDSMSIEGMRFGFFGVGYLKIYI</sequence>
<feature type="signal peptide" evidence="2">
    <location>
        <begin position="1"/>
        <end position="19"/>
    </location>
</feature>
<dbReference type="AlphaFoldDB" id="A0A386PMH1"/>
<dbReference type="InterPro" id="IPR016489">
    <property type="entry name" value="BAPKO_0422-like"/>
</dbReference>
<dbReference type="OrthoDB" id="350630at2"/>
<dbReference type="KEGG" id="btur:DB313_02070"/>
<feature type="region of interest" description="Disordered" evidence="1">
    <location>
        <begin position="114"/>
        <end position="148"/>
    </location>
</feature>
<reference evidence="3 4" key="1">
    <citation type="journal article" date="2018" name="Infect. Genet. Evol.">
        <title>Genome-wide analysis of Borrelia turcica and 'Candidatus Borrelia tachyglossi' shows relapsing fever-like genomes with unique genomic links to Lyme disease Borrelia.</title>
        <authorList>
            <person name="Gofton A.W."/>
            <person name="Margos G."/>
            <person name="Fingerle V."/>
            <person name="Hepner S."/>
            <person name="Loh S.M."/>
            <person name="Ryan U."/>
            <person name="Irwin P."/>
            <person name="Oskam C.L."/>
        </authorList>
    </citation>
    <scope>NUCLEOTIDE SEQUENCE [LARGE SCALE GENOMIC DNA]</scope>
    <source>
        <strain evidence="3 4">IST7</strain>
    </source>
</reference>
<protein>
    <recommendedName>
        <fullName evidence="5">DUF3996 domain-containing protein</fullName>
    </recommendedName>
</protein>
<keyword evidence="4" id="KW-1185">Reference proteome</keyword>
<dbReference type="EMBL" id="CP028884">
    <property type="protein sequence ID" value="AYE36275.1"/>
    <property type="molecule type" value="Genomic_DNA"/>
</dbReference>
<gene>
    <name evidence="3" type="ORF">DB313_02070</name>
</gene>
<name>A0A386PMH1_9SPIR</name>
<evidence type="ECO:0000256" key="1">
    <source>
        <dbReference type="SAM" id="MobiDB-lite"/>
    </source>
</evidence>
<evidence type="ECO:0000313" key="3">
    <source>
        <dbReference type="EMBL" id="AYE36275.1"/>
    </source>
</evidence>
<evidence type="ECO:0000313" key="4">
    <source>
        <dbReference type="Proteomes" id="UP000275571"/>
    </source>
</evidence>
<dbReference type="RefSeq" id="WP_120104198.1">
    <property type="nucleotide sequence ID" value="NZ_CP028884.1"/>
</dbReference>
<dbReference type="PIRSF" id="PIRSF006685">
    <property type="entry name" value="UCP006685"/>
    <property type="match status" value="1"/>
</dbReference>
<evidence type="ECO:0000256" key="2">
    <source>
        <dbReference type="SAM" id="SignalP"/>
    </source>
</evidence>